<dbReference type="Gene3D" id="2.60.200.20">
    <property type="match status" value="1"/>
</dbReference>
<dbReference type="InterPro" id="IPR008984">
    <property type="entry name" value="SMAD_FHA_dom_sf"/>
</dbReference>
<dbReference type="InterPro" id="IPR000253">
    <property type="entry name" value="FHA_dom"/>
</dbReference>
<dbReference type="PROSITE" id="PS50006">
    <property type="entry name" value="FHA_DOMAIN"/>
    <property type="match status" value="1"/>
</dbReference>
<keyword evidence="2" id="KW-0805">Transcription regulation</keyword>
<name>A0A9P6H6K4_9AGAM</name>
<dbReference type="Pfam" id="PF00250">
    <property type="entry name" value="Forkhead"/>
    <property type="match status" value="1"/>
</dbReference>
<dbReference type="PANTHER" id="PTHR45881">
    <property type="entry name" value="CHECKPOINT SUPPRESSOR 1-LIKE, ISOFORM A-RELATED"/>
    <property type="match status" value="1"/>
</dbReference>
<dbReference type="PRINTS" id="PR00053">
    <property type="entry name" value="FORKHEAD"/>
</dbReference>
<evidence type="ECO:0000256" key="3">
    <source>
        <dbReference type="ARBA" id="ARBA00023125"/>
    </source>
</evidence>
<keyword evidence="11" id="KW-1185">Reference proteome</keyword>
<feature type="region of interest" description="Disordered" evidence="7">
    <location>
        <begin position="121"/>
        <end position="218"/>
    </location>
</feature>
<accession>A0A9P6H6K4</accession>
<evidence type="ECO:0000259" key="8">
    <source>
        <dbReference type="PROSITE" id="PS50006"/>
    </source>
</evidence>
<evidence type="ECO:0000313" key="10">
    <source>
        <dbReference type="EMBL" id="KAF9780095.1"/>
    </source>
</evidence>
<feature type="compositionally biased region" description="Polar residues" evidence="7">
    <location>
        <begin position="407"/>
        <end position="416"/>
    </location>
</feature>
<dbReference type="PANTHER" id="PTHR45881:SF1">
    <property type="entry name" value="FORK HEAD PROTEIN HOMOLOG 2"/>
    <property type="match status" value="1"/>
</dbReference>
<feature type="compositionally biased region" description="Pro residues" evidence="7">
    <location>
        <begin position="168"/>
        <end position="178"/>
    </location>
</feature>
<dbReference type="GO" id="GO:0000981">
    <property type="term" value="F:DNA-binding transcription factor activity, RNA polymerase II-specific"/>
    <property type="evidence" value="ECO:0007669"/>
    <property type="project" value="TreeGrafter"/>
</dbReference>
<dbReference type="GO" id="GO:0000978">
    <property type="term" value="F:RNA polymerase II cis-regulatory region sequence-specific DNA binding"/>
    <property type="evidence" value="ECO:0007669"/>
    <property type="project" value="TreeGrafter"/>
</dbReference>
<gene>
    <name evidence="10" type="ORF">BJ322DRAFT_1084507</name>
</gene>
<feature type="compositionally biased region" description="Low complexity" evidence="7">
    <location>
        <begin position="153"/>
        <end position="167"/>
    </location>
</feature>
<feature type="domain" description="Fork-head" evidence="9">
    <location>
        <begin position="224"/>
        <end position="329"/>
    </location>
</feature>
<feature type="region of interest" description="Disordered" evidence="7">
    <location>
        <begin position="325"/>
        <end position="349"/>
    </location>
</feature>
<feature type="region of interest" description="Disordered" evidence="7">
    <location>
        <begin position="407"/>
        <end position="433"/>
    </location>
</feature>
<keyword evidence="3 6" id="KW-0238">DNA-binding</keyword>
<dbReference type="AlphaFoldDB" id="A0A9P6H6K4"/>
<dbReference type="SUPFAM" id="SSF49879">
    <property type="entry name" value="SMAD/FHA domain"/>
    <property type="match status" value="1"/>
</dbReference>
<feature type="compositionally biased region" description="Polar residues" evidence="7">
    <location>
        <begin position="340"/>
        <end position="349"/>
    </location>
</feature>
<feature type="compositionally biased region" description="Gly residues" evidence="7">
    <location>
        <begin position="531"/>
        <end position="545"/>
    </location>
</feature>
<feature type="compositionally biased region" description="Acidic residues" evidence="7">
    <location>
        <begin position="580"/>
        <end position="594"/>
    </location>
</feature>
<feature type="domain" description="FHA" evidence="8">
    <location>
        <begin position="35"/>
        <end position="99"/>
    </location>
</feature>
<sequence length="637" mass="68677">MDVQLNQNTIATDKISAYYSLVFPNITYYLQTPNVTIGRRCIPPNSPSSSTPAPQIDIDLGSLKSVSRLHANIEYDEAEERWVLAVHGRNGAWVDGVWIQPGKRAPLNERSQIQIASRTFHFELPPPPDTPPVEEMPSPATSHVSLPRERSPSVDVTSISPDSSIPSCSPPPPPPPPVPDEKPRPASGKSGGAGKNVKPQPNPKKRKKSDIEVPIVKPEVMPPKPPYTYAQLCYRAIKSRGGKATLQDIIGWMIDSFEWYKYNIGSGWENSVRHNLSSGKTFKKMERSQGERGKGYYWSIDENFEHIVLEQDAKLEQTLSAANREKAKKNKGPLPPPLTSQPLASKTVPNPNGSLTSTFRALPVSTATATVVKVEQSNQPFTNHTSRPMGPGVPYPPVLANTVTSTQPPRTLQQSTPVPPTLTHPATGGKAPGASVTVRIPIIVGPVPDSYVPSPTNELATSSSPHLPTLPIVLHENTLILNPMIFGHLTSEQLRGLETLGAQKALEILQGYIVRFLKERIKTESGKARGRGGVGRGRGRGGPGAGRPQIKVEVEDGTKQPVTPSQSTATLQSMKPPLVGDDEDAVVDIEGDTDDNQRASKRRRVDDGVEAGAASDSSASSATVVPRQGSPPMASLA</sequence>
<proteinExistence type="predicted"/>
<organism evidence="10 11">
    <name type="scientific">Thelephora terrestris</name>
    <dbReference type="NCBI Taxonomy" id="56493"/>
    <lineage>
        <taxon>Eukaryota</taxon>
        <taxon>Fungi</taxon>
        <taxon>Dikarya</taxon>
        <taxon>Basidiomycota</taxon>
        <taxon>Agaricomycotina</taxon>
        <taxon>Agaricomycetes</taxon>
        <taxon>Thelephorales</taxon>
        <taxon>Thelephoraceae</taxon>
        <taxon>Thelephora</taxon>
    </lineage>
</organism>
<keyword evidence="4" id="KW-0804">Transcription</keyword>
<evidence type="ECO:0000313" key="11">
    <source>
        <dbReference type="Proteomes" id="UP000736335"/>
    </source>
</evidence>
<reference evidence="10" key="2">
    <citation type="submission" date="2020-11" db="EMBL/GenBank/DDBJ databases">
        <authorList>
            <consortium name="DOE Joint Genome Institute"/>
            <person name="Kuo A."/>
            <person name="Miyauchi S."/>
            <person name="Kiss E."/>
            <person name="Drula E."/>
            <person name="Kohler A."/>
            <person name="Sanchez-Garcia M."/>
            <person name="Andreopoulos B."/>
            <person name="Barry K.W."/>
            <person name="Bonito G."/>
            <person name="Buee M."/>
            <person name="Carver A."/>
            <person name="Chen C."/>
            <person name="Cichocki N."/>
            <person name="Clum A."/>
            <person name="Culley D."/>
            <person name="Crous P.W."/>
            <person name="Fauchery L."/>
            <person name="Girlanda M."/>
            <person name="Hayes R."/>
            <person name="Keri Z."/>
            <person name="Labutti K."/>
            <person name="Lipzen A."/>
            <person name="Lombard V."/>
            <person name="Magnuson J."/>
            <person name="Maillard F."/>
            <person name="Morin E."/>
            <person name="Murat C."/>
            <person name="Nolan M."/>
            <person name="Ohm R."/>
            <person name="Pangilinan J."/>
            <person name="Pereira M."/>
            <person name="Perotto S."/>
            <person name="Peter M."/>
            <person name="Riley R."/>
            <person name="Sitrit Y."/>
            <person name="Stielow B."/>
            <person name="Szollosi G."/>
            <person name="Zifcakova L."/>
            <person name="Stursova M."/>
            <person name="Spatafora J.W."/>
            <person name="Tedersoo L."/>
            <person name="Vaario L.-M."/>
            <person name="Yamada A."/>
            <person name="Yan M."/>
            <person name="Wang P."/>
            <person name="Xu J."/>
            <person name="Bruns T."/>
            <person name="Baldrian P."/>
            <person name="Vilgalys R."/>
            <person name="Henrissat B."/>
            <person name="Grigoriev I.V."/>
            <person name="Hibbett D."/>
            <person name="Nagy L.G."/>
            <person name="Martin F.M."/>
        </authorList>
    </citation>
    <scope>NUCLEOTIDE SEQUENCE</scope>
    <source>
        <strain evidence="10">UH-Tt-Lm1</strain>
    </source>
</reference>
<protein>
    <recommendedName>
        <fullName evidence="12">FHA domain-containing protein</fullName>
    </recommendedName>
</protein>
<feature type="region of interest" description="Disordered" evidence="7">
    <location>
        <begin position="525"/>
        <end position="637"/>
    </location>
</feature>
<dbReference type="Gene3D" id="1.10.10.10">
    <property type="entry name" value="Winged helix-like DNA-binding domain superfamily/Winged helix DNA-binding domain"/>
    <property type="match status" value="1"/>
</dbReference>
<evidence type="ECO:0000256" key="7">
    <source>
        <dbReference type="SAM" id="MobiDB-lite"/>
    </source>
</evidence>
<reference evidence="10" key="1">
    <citation type="journal article" date="2020" name="Nat. Commun.">
        <title>Large-scale genome sequencing of mycorrhizal fungi provides insights into the early evolution of symbiotic traits.</title>
        <authorList>
            <person name="Miyauchi S."/>
            <person name="Kiss E."/>
            <person name="Kuo A."/>
            <person name="Drula E."/>
            <person name="Kohler A."/>
            <person name="Sanchez-Garcia M."/>
            <person name="Morin E."/>
            <person name="Andreopoulos B."/>
            <person name="Barry K.W."/>
            <person name="Bonito G."/>
            <person name="Buee M."/>
            <person name="Carver A."/>
            <person name="Chen C."/>
            <person name="Cichocki N."/>
            <person name="Clum A."/>
            <person name="Culley D."/>
            <person name="Crous P.W."/>
            <person name="Fauchery L."/>
            <person name="Girlanda M."/>
            <person name="Hayes R.D."/>
            <person name="Keri Z."/>
            <person name="LaButti K."/>
            <person name="Lipzen A."/>
            <person name="Lombard V."/>
            <person name="Magnuson J."/>
            <person name="Maillard F."/>
            <person name="Murat C."/>
            <person name="Nolan M."/>
            <person name="Ohm R.A."/>
            <person name="Pangilinan J."/>
            <person name="Pereira M.F."/>
            <person name="Perotto S."/>
            <person name="Peter M."/>
            <person name="Pfister S."/>
            <person name="Riley R."/>
            <person name="Sitrit Y."/>
            <person name="Stielow J.B."/>
            <person name="Szollosi G."/>
            <person name="Zifcakova L."/>
            <person name="Stursova M."/>
            <person name="Spatafora J.W."/>
            <person name="Tedersoo L."/>
            <person name="Vaario L.M."/>
            <person name="Yamada A."/>
            <person name="Yan M."/>
            <person name="Wang P."/>
            <person name="Xu J."/>
            <person name="Bruns T."/>
            <person name="Baldrian P."/>
            <person name="Vilgalys R."/>
            <person name="Dunand C."/>
            <person name="Henrissat B."/>
            <person name="Grigoriev I.V."/>
            <person name="Hibbett D."/>
            <person name="Nagy L.G."/>
            <person name="Martin F.M."/>
        </authorList>
    </citation>
    <scope>NUCLEOTIDE SEQUENCE</scope>
    <source>
        <strain evidence="10">UH-Tt-Lm1</strain>
    </source>
</reference>
<evidence type="ECO:0000259" key="9">
    <source>
        <dbReference type="PROSITE" id="PS50039"/>
    </source>
</evidence>
<evidence type="ECO:0008006" key="12">
    <source>
        <dbReference type="Google" id="ProtNLM"/>
    </source>
</evidence>
<evidence type="ECO:0000256" key="2">
    <source>
        <dbReference type="ARBA" id="ARBA00023015"/>
    </source>
</evidence>
<evidence type="ECO:0000256" key="1">
    <source>
        <dbReference type="ARBA" id="ARBA00004123"/>
    </source>
</evidence>
<feature type="compositionally biased region" description="Low complexity" evidence="7">
    <location>
        <begin position="611"/>
        <end position="622"/>
    </location>
</feature>
<dbReference type="SUPFAM" id="SSF46785">
    <property type="entry name" value="Winged helix' DNA-binding domain"/>
    <property type="match status" value="1"/>
</dbReference>
<dbReference type="CDD" id="cd00059">
    <property type="entry name" value="FH_FOX"/>
    <property type="match status" value="1"/>
</dbReference>
<feature type="compositionally biased region" description="Polar residues" evidence="7">
    <location>
        <begin position="560"/>
        <end position="573"/>
    </location>
</feature>
<dbReference type="CDD" id="cd22701">
    <property type="entry name" value="FHA_FKH1-like"/>
    <property type="match status" value="1"/>
</dbReference>
<comment type="caution">
    <text evidence="10">The sequence shown here is derived from an EMBL/GenBank/DDBJ whole genome shotgun (WGS) entry which is preliminary data.</text>
</comment>
<evidence type="ECO:0000256" key="5">
    <source>
        <dbReference type="ARBA" id="ARBA00023242"/>
    </source>
</evidence>
<dbReference type="GO" id="GO:0005634">
    <property type="term" value="C:nucleus"/>
    <property type="evidence" value="ECO:0007669"/>
    <property type="project" value="UniProtKB-SubCell"/>
</dbReference>
<dbReference type="EMBL" id="WIUZ02000017">
    <property type="protein sequence ID" value="KAF9780095.1"/>
    <property type="molecule type" value="Genomic_DNA"/>
</dbReference>
<dbReference type="InterPro" id="IPR036388">
    <property type="entry name" value="WH-like_DNA-bd_sf"/>
</dbReference>
<dbReference type="Pfam" id="PF00498">
    <property type="entry name" value="FHA"/>
    <property type="match status" value="1"/>
</dbReference>
<dbReference type="Proteomes" id="UP000736335">
    <property type="component" value="Unassembled WGS sequence"/>
</dbReference>
<dbReference type="InterPro" id="IPR036390">
    <property type="entry name" value="WH_DNA-bd_sf"/>
</dbReference>
<dbReference type="PROSITE" id="PS50039">
    <property type="entry name" value="FORK_HEAD_3"/>
    <property type="match status" value="1"/>
</dbReference>
<comment type="subcellular location">
    <subcellularLocation>
        <location evidence="1 6">Nucleus</location>
    </subcellularLocation>
</comment>
<dbReference type="InterPro" id="IPR001766">
    <property type="entry name" value="Fork_head_dom"/>
</dbReference>
<dbReference type="SMART" id="SM00339">
    <property type="entry name" value="FH"/>
    <property type="match status" value="1"/>
</dbReference>
<keyword evidence="5 6" id="KW-0539">Nucleus</keyword>
<feature type="DNA-binding region" description="Fork-head" evidence="6">
    <location>
        <begin position="224"/>
        <end position="329"/>
    </location>
</feature>
<dbReference type="OrthoDB" id="5954824at2759"/>
<evidence type="ECO:0000256" key="6">
    <source>
        <dbReference type="PROSITE-ProRule" id="PRU00089"/>
    </source>
</evidence>
<evidence type="ECO:0000256" key="4">
    <source>
        <dbReference type="ARBA" id="ARBA00023163"/>
    </source>
</evidence>